<organism evidence="2 3">
    <name type="scientific">Ktedonobacter robiniae</name>
    <dbReference type="NCBI Taxonomy" id="2778365"/>
    <lineage>
        <taxon>Bacteria</taxon>
        <taxon>Bacillati</taxon>
        <taxon>Chloroflexota</taxon>
        <taxon>Ktedonobacteria</taxon>
        <taxon>Ktedonobacterales</taxon>
        <taxon>Ktedonobacteraceae</taxon>
        <taxon>Ktedonobacter</taxon>
    </lineage>
</organism>
<comment type="caution">
    <text evidence="2">The sequence shown here is derived from an EMBL/GenBank/DDBJ whole genome shotgun (WGS) entry which is preliminary data.</text>
</comment>
<dbReference type="CDD" id="cd00761">
    <property type="entry name" value="Glyco_tranf_GTA_type"/>
    <property type="match status" value="1"/>
</dbReference>
<feature type="domain" description="Glycosyltransferase 2-like" evidence="1">
    <location>
        <begin position="141"/>
        <end position="253"/>
    </location>
</feature>
<dbReference type="PANTHER" id="PTHR43685">
    <property type="entry name" value="GLYCOSYLTRANSFERASE"/>
    <property type="match status" value="1"/>
</dbReference>
<gene>
    <name evidence="2" type="ORF">KSB_76330</name>
</gene>
<dbReference type="Gene3D" id="3.90.550.10">
    <property type="entry name" value="Spore Coat Polysaccharide Biosynthesis Protein SpsA, Chain A"/>
    <property type="match status" value="1"/>
</dbReference>
<dbReference type="InterPro" id="IPR001173">
    <property type="entry name" value="Glyco_trans_2-like"/>
</dbReference>
<protein>
    <recommendedName>
        <fullName evidence="1">Glycosyltransferase 2-like domain-containing protein</fullName>
    </recommendedName>
</protein>
<dbReference type="SUPFAM" id="SSF53448">
    <property type="entry name" value="Nucleotide-diphospho-sugar transferases"/>
    <property type="match status" value="1"/>
</dbReference>
<dbReference type="RefSeq" id="WP_201375366.1">
    <property type="nucleotide sequence ID" value="NZ_BNJG01000003.1"/>
</dbReference>
<dbReference type="Pfam" id="PF00535">
    <property type="entry name" value="Glycos_transf_2"/>
    <property type="match status" value="1"/>
</dbReference>
<dbReference type="InterPro" id="IPR050834">
    <property type="entry name" value="Glycosyltransf_2"/>
</dbReference>
<dbReference type="PANTHER" id="PTHR43685:SF3">
    <property type="entry name" value="SLR2126 PROTEIN"/>
    <property type="match status" value="1"/>
</dbReference>
<evidence type="ECO:0000313" key="3">
    <source>
        <dbReference type="Proteomes" id="UP000654345"/>
    </source>
</evidence>
<evidence type="ECO:0000313" key="2">
    <source>
        <dbReference type="EMBL" id="GHO59158.1"/>
    </source>
</evidence>
<dbReference type="InterPro" id="IPR029044">
    <property type="entry name" value="Nucleotide-diphossugar_trans"/>
</dbReference>
<dbReference type="EMBL" id="BNJG01000003">
    <property type="protein sequence ID" value="GHO59158.1"/>
    <property type="molecule type" value="Genomic_DNA"/>
</dbReference>
<reference evidence="2 3" key="1">
    <citation type="journal article" date="2021" name="Int. J. Syst. Evol. Microbiol.">
        <title>Reticulibacter mediterranei gen. nov., sp. nov., within the new family Reticulibacteraceae fam. nov., and Ktedonospora formicarum gen. nov., sp. nov., Ktedonobacter robiniae sp. nov., Dictyobacter formicarum sp. nov. and Dictyobacter arantiisoli sp. nov., belonging to the class Ktedonobacteria.</title>
        <authorList>
            <person name="Yabe S."/>
            <person name="Zheng Y."/>
            <person name="Wang C.M."/>
            <person name="Sakai Y."/>
            <person name="Abe K."/>
            <person name="Yokota A."/>
            <person name="Donadio S."/>
            <person name="Cavaletti L."/>
            <person name="Monciardini P."/>
        </authorList>
    </citation>
    <scope>NUCLEOTIDE SEQUENCE [LARGE SCALE GENOMIC DNA]</scope>
    <source>
        <strain evidence="2 3">SOSP1-30</strain>
    </source>
</reference>
<keyword evidence="3" id="KW-1185">Reference proteome</keyword>
<proteinExistence type="predicted"/>
<sequence length="460" mass="51680">MLLLTRQKDVSREHENTSLEQAPDLMPMRIVEIELEQALPNISAVDPKTQRRYQRVLAVVRLHTQPLGLAELPLSTEELAPATYAPLLWNALSSEINEHCQQDGLPKLSELPLQGLASTTPPRCLAEREAFLASPDLPLVSVIIPTHDRPETLASCLEGVLAQRYPRFEVLVVDNKPSTDATQRLLTQISGTHPQVRYLREERPGIGNAANCGIAAAQGEILAFTDDDVVLDPYWLVELVRGFRQAEKVACVTGLVLPLELEQPAQFWFEQYAGFTKGFQRRLFDMKEHHPKTRLHPYTAGQFGTGASMAFTASFLKSIGGFDPALGGIGPVKAGLDISAFFEVMMHGYRLVYEPRALLYHLHRRDYSGLHKQLHNYGMGLTAYLTKCVWERPHLLFDLLPKLAYGLFFALSNRSAKNHKRQDNYPKALKQAELKGMLFGPLAYLQSRRVGRKVLRKNAL</sequence>
<dbReference type="Proteomes" id="UP000654345">
    <property type="component" value="Unassembled WGS sequence"/>
</dbReference>
<accession>A0ABQ3V2H3</accession>
<name>A0ABQ3V2H3_9CHLR</name>
<evidence type="ECO:0000259" key="1">
    <source>
        <dbReference type="Pfam" id="PF00535"/>
    </source>
</evidence>